<dbReference type="PATRIC" id="fig|997761.3.peg.3206"/>
<protein>
    <submittedName>
        <fullName evidence="2">Uncharacterized protein</fullName>
    </submittedName>
</protein>
<accession>I0BIQ5</accession>
<evidence type="ECO:0000313" key="3">
    <source>
        <dbReference type="Proteomes" id="UP000007392"/>
    </source>
</evidence>
<evidence type="ECO:0000313" key="2">
    <source>
        <dbReference type="EMBL" id="AFH62252.1"/>
    </source>
</evidence>
<name>I0BIQ5_9BACL</name>
<dbReference type="AlphaFoldDB" id="I0BIQ5"/>
<keyword evidence="1" id="KW-0175">Coiled coil</keyword>
<reference evidence="2 3" key="1">
    <citation type="submission" date="2013-06" db="EMBL/GenBank/DDBJ databases">
        <title>Complete genome sequence of Paenibacillus mucilaginosus K02.</title>
        <authorList>
            <person name="Xiao B."/>
            <person name="Sun L."/>
            <person name="Xiao L."/>
            <person name="Lian B."/>
        </authorList>
    </citation>
    <scope>NUCLEOTIDE SEQUENCE [LARGE SCALE GENOMIC DNA]</scope>
    <source>
        <strain evidence="2 3">K02</strain>
    </source>
</reference>
<sequence>MIISQGLVLQLVKVSELQDMAETIERQSEQIALLLRELEQLAVK</sequence>
<feature type="coiled-coil region" evidence="1">
    <location>
        <begin position="17"/>
        <end position="44"/>
    </location>
</feature>
<dbReference type="Proteomes" id="UP000007392">
    <property type="component" value="Chromosome"/>
</dbReference>
<proteinExistence type="predicted"/>
<dbReference type="HOGENOM" id="CLU_3219529_0_0_9"/>
<dbReference type="EMBL" id="CP003422">
    <property type="protein sequence ID" value="AFH62252.1"/>
    <property type="molecule type" value="Genomic_DNA"/>
</dbReference>
<gene>
    <name evidence="2" type="ORF">B2K_16240</name>
</gene>
<evidence type="ECO:0000256" key="1">
    <source>
        <dbReference type="SAM" id="Coils"/>
    </source>
</evidence>
<dbReference type="KEGG" id="pmw:B2K_16240"/>
<organism evidence="2 3">
    <name type="scientific">Paenibacillus mucilaginosus K02</name>
    <dbReference type="NCBI Taxonomy" id="997761"/>
    <lineage>
        <taxon>Bacteria</taxon>
        <taxon>Bacillati</taxon>
        <taxon>Bacillota</taxon>
        <taxon>Bacilli</taxon>
        <taxon>Bacillales</taxon>
        <taxon>Paenibacillaceae</taxon>
        <taxon>Paenibacillus</taxon>
    </lineage>
</organism>